<name>A0A0S6W670_VECG1</name>
<dbReference type="PANTHER" id="PTHR42733:SF2">
    <property type="entry name" value="DJ-1_THIJ_PFPI FAMILY PROTEIN"/>
    <property type="match status" value="1"/>
</dbReference>
<dbReference type="Pfam" id="PF01965">
    <property type="entry name" value="DJ-1_PfpI"/>
    <property type="match status" value="2"/>
</dbReference>
<dbReference type="Proteomes" id="UP000030661">
    <property type="component" value="Unassembled WGS sequence"/>
</dbReference>
<feature type="domain" description="DJ-1/PfpI" evidence="3">
    <location>
        <begin position="157"/>
        <end position="253"/>
    </location>
</feature>
<dbReference type="EMBL" id="DF820463">
    <property type="protein sequence ID" value="GAK55136.1"/>
    <property type="molecule type" value="Genomic_DNA"/>
</dbReference>
<keyword evidence="4" id="KW-0378">Hydrolase</keyword>
<dbReference type="InterPro" id="IPR002818">
    <property type="entry name" value="DJ-1/PfpI"/>
</dbReference>
<evidence type="ECO:0000313" key="4">
    <source>
        <dbReference type="EMBL" id="GAK55136.1"/>
    </source>
</evidence>
<dbReference type="PANTHER" id="PTHR42733">
    <property type="entry name" value="DJ-1 PROTEIN"/>
    <property type="match status" value="1"/>
</dbReference>
<reference evidence="4" key="1">
    <citation type="journal article" date="2015" name="PeerJ">
        <title>First genomic representation of candidate bacterial phylum KSB3 points to enhanced environmental sensing as a trigger of wastewater bulking.</title>
        <authorList>
            <person name="Sekiguchi Y."/>
            <person name="Ohashi A."/>
            <person name="Parks D.H."/>
            <person name="Yamauchi T."/>
            <person name="Tyson G.W."/>
            <person name="Hugenholtz P."/>
        </authorList>
    </citation>
    <scope>NUCLEOTIDE SEQUENCE [LARGE SCALE GENOMIC DNA]</scope>
</reference>
<feature type="domain" description="DJ-1/PfpI" evidence="3">
    <location>
        <begin position="283"/>
        <end position="465"/>
    </location>
</feature>
<accession>A0A0S6W670</accession>
<dbReference type="AlphaFoldDB" id="A0A0S6W670"/>
<keyword evidence="5" id="KW-1185">Reference proteome</keyword>
<dbReference type="GO" id="GO:0006508">
    <property type="term" value="P:proteolysis"/>
    <property type="evidence" value="ECO:0007669"/>
    <property type="project" value="UniProtKB-KW"/>
</dbReference>
<evidence type="ECO:0000259" key="3">
    <source>
        <dbReference type="Pfam" id="PF01965"/>
    </source>
</evidence>
<dbReference type="GO" id="GO:0008233">
    <property type="term" value="F:peptidase activity"/>
    <property type="evidence" value="ECO:0007669"/>
    <property type="project" value="UniProtKB-KW"/>
</dbReference>
<keyword evidence="2" id="KW-0732">Signal</keyword>
<dbReference type="eggNOG" id="COG0693">
    <property type="taxonomic scope" value="Bacteria"/>
</dbReference>
<dbReference type="InterPro" id="IPR029062">
    <property type="entry name" value="Class_I_gatase-like"/>
</dbReference>
<sequence length="469" mass="50500">MMRFVVLTVLVSVVLSLNAFAASPFLEVAKTTGIELVEENGMTIWKGDLGGKIKPNGPLAGKKIGLLVACEFSDWQAYYLAEFVAEFGGTPQFIMDNNHLWKNTRPMNGIHIPHGTWGLTLTEGMDGLGMNGNRVEYPVVLKEDPNFVAPGVGPGSLKVADPAAYDALIILGSHSGDILVADDVALAFIKAVADRGVPIAGIDAGIMPMIHLGLMDGKVAVGNRTVDYMLRKIAKFQAGSVAVDGNIITGRDTFSTPGVLRALCKVFDPEFVDTKKGILKGKTVMAMTAEDWEDIELCAPILELFYREANIVVGLFDPIQKARPAMLDSEVRTGSFGTTVPFQEIPASYYKIINVADLKMSDFDLLFIHGAMNPWRLTVGTEAQEFLRDAYAFGKLIASICHGPIPLAAADILNGKNSAGWLAVQDSVNMMGGTFHADWAAAIEGNVVTGRTPPEVPEFIDAITEALLR</sequence>
<dbReference type="HOGENOM" id="CLU_582231_0_0_0"/>
<evidence type="ECO:0000313" key="5">
    <source>
        <dbReference type="Proteomes" id="UP000030661"/>
    </source>
</evidence>
<dbReference type="Gene3D" id="3.40.50.880">
    <property type="match status" value="2"/>
</dbReference>
<dbReference type="STRING" id="1499967.U27_01967"/>
<gene>
    <name evidence="4" type="ORF">U27_01967</name>
</gene>
<comment type="similarity">
    <text evidence="1">Belongs to the peptidase C56 family.</text>
</comment>
<keyword evidence="4" id="KW-0645">Protease</keyword>
<evidence type="ECO:0000256" key="2">
    <source>
        <dbReference type="SAM" id="SignalP"/>
    </source>
</evidence>
<dbReference type="SUPFAM" id="SSF52317">
    <property type="entry name" value="Class I glutamine amidotransferase-like"/>
    <property type="match status" value="2"/>
</dbReference>
<organism evidence="4">
    <name type="scientific">Vecturithrix granuli</name>
    <dbReference type="NCBI Taxonomy" id="1499967"/>
    <lineage>
        <taxon>Bacteria</taxon>
        <taxon>Candidatus Moduliflexota</taxon>
        <taxon>Candidatus Vecturitrichia</taxon>
        <taxon>Candidatus Vecturitrichales</taxon>
        <taxon>Candidatus Vecturitrichaceae</taxon>
        <taxon>Candidatus Vecturithrix</taxon>
    </lineage>
</organism>
<evidence type="ECO:0000256" key="1">
    <source>
        <dbReference type="ARBA" id="ARBA00008542"/>
    </source>
</evidence>
<protein>
    <submittedName>
        <fullName evidence="4">Protease I</fullName>
    </submittedName>
</protein>
<dbReference type="InterPro" id="IPR006286">
    <property type="entry name" value="C56_PfpI-like"/>
</dbReference>
<proteinExistence type="inferred from homology"/>
<feature type="chain" id="PRO_5006631621" evidence="2">
    <location>
        <begin position="22"/>
        <end position="469"/>
    </location>
</feature>
<feature type="signal peptide" evidence="2">
    <location>
        <begin position="1"/>
        <end position="21"/>
    </location>
</feature>